<dbReference type="Pfam" id="PF14223">
    <property type="entry name" value="Retrotran_gag_2"/>
    <property type="match status" value="1"/>
</dbReference>
<protein>
    <submittedName>
        <fullName evidence="1">Retrovirus-related Pol polyprotein from transposon TNT 1-94</fullName>
    </submittedName>
</protein>
<evidence type="ECO:0000313" key="2">
    <source>
        <dbReference type="Proteomes" id="UP000233837"/>
    </source>
</evidence>
<reference evidence="1 2" key="1">
    <citation type="journal article" date="2016" name="Sci. Rep.">
        <title>The Dendrobium catenatum Lindl. genome sequence provides insights into polysaccharide synthase, floral development and adaptive evolution.</title>
        <authorList>
            <person name="Zhang G.Q."/>
            <person name="Xu Q."/>
            <person name="Bian C."/>
            <person name="Tsai W.C."/>
            <person name="Yeh C.M."/>
            <person name="Liu K.W."/>
            <person name="Yoshida K."/>
            <person name="Zhang L.S."/>
            <person name="Chang S.B."/>
            <person name="Chen F."/>
            <person name="Shi Y."/>
            <person name="Su Y.Y."/>
            <person name="Zhang Y.Q."/>
            <person name="Chen L.J."/>
            <person name="Yin Y."/>
            <person name="Lin M."/>
            <person name="Huang H."/>
            <person name="Deng H."/>
            <person name="Wang Z.W."/>
            <person name="Zhu S.L."/>
            <person name="Zhao X."/>
            <person name="Deng C."/>
            <person name="Niu S.C."/>
            <person name="Huang J."/>
            <person name="Wang M."/>
            <person name="Liu G.H."/>
            <person name="Yang H.J."/>
            <person name="Xiao X.J."/>
            <person name="Hsiao Y.Y."/>
            <person name="Wu W.L."/>
            <person name="Chen Y.Y."/>
            <person name="Mitsuda N."/>
            <person name="Ohme-Takagi M."/>
            <person name="Luo Y.B."/>
            <person name="Van de Peer Y."/>
            <person name="Liu Z.J."/>
        </authorList>
    </citation>
    <scope>NUCLEOTIDE SEQUENCE [LARGE SCALE GENOMIC DNA]</scope>
    <source>
        <tissue evidence="1">The whole plant</tissue>
    </source>
</reference>
<proteinExistence type="predicted"/>
<gene>
    <name evidence="1" type="ORF">MA16_Dca001759</name>
</gene>
<reference evidence="1 2" key="2">
    <citation type="journal article" date="2017" name="Nature">
        <title>The Apostasia genome and the evolution of orchids.</title>
        <authorList>
            <person name="Zhang G.Q."/>
            <person name="Liu K.W."/>
            <person name="Li Z."/>
            <person name="Lohaus R."/>
            <person name="Hsiao Y.Y."/>
            <person name="Niu S.C."/>
            <person name="Wang J.Y."/>
            <person name="Lin Y.C."/>
            <person name="Xu Q."/>
            <person name="Chen L.J."/>
            <person name="Yoshida K."/>
            <person name="Fujiwara S."/>
            <person name="Wang Z.W."/>
            <person name="Zhang Y.Q."/>
            <person name="Mitsuda N."/>
            <person name="Wang M."/>
            <person name="Liu G.H."/>
            <person name="Pecoraro L."/>
            <person name="Huang H.X."/>
            <person name="Xiao X.J."/>
            <person name="Lin M."/>
            <person name="Wu X.Y."/>
            <person name="Wu W.L."/>
            <person name="Chen Y.Y."/>
            <person name="Chang S.B."/>
            <person name="Sakamoto S."/>
            <person name="Ohme-Takagi M."/>
            <person name="Yagi M."/>
            <person name="Zeng S.J."/>
            <person name="Shen C.Y."/>
            <person name="Yeh C.M."/>
            <person name="Luo Y.B."/>
            <person name="Tsai W.C."/>
            <person name="Van de Peer Y."/>
            <person name="Liu Z.J."/>
        </authorList>
    </citation>
    <scope>NUCLEOTIDE SEQUENCE [LARGE SCALE GENOMIC DNA]</scope>
    <source>
        <tissue evidence="1">The whole plant</tissue>
    </source>
</reference>
<accession>A0A2I0XDC9</accession>
<evidence type="ECO:0000313" key="1">
    <source>
        <dbReference type="EMBL" id="PKU85928.1"/>
    </source>
</evidence>
<sequence length="185" mass="20364">MVSLKCPTPNAETDNTNRGSPSDVWLLLDQNLASALLSIISTSILPYVLSLKHYADIWATLAHQLQAPTRSHVVQLKNELYHLSKGDQSMTQYLLNIKSKVDAIAAAGISIDPEEIILHTLNGLPAKYQTFKTAIRTNLQPINLDDLYTLLCSEELNLAHEATQELQSLHLTDNPLALAATRGRG</sequence>
<keyword evidence="2" id="KW-1185">Reference proteome</keyword>
<dbReference type="AlphaFoldDB" id="A0A2I0XDC9"/>
<dbReference type="Proteomes" id="UP000233837">
    <property type="component" value="Unassembled WGS sequence"/>
</dbReference>
<name>A0A2I0XDC9_9ASPA</name>
<dbReference type="PANTHER" id="PTHR47481:SF21">
    <property type="entry name" value="BASIC-LEUCINE ZIPPER TRANSCRIPTION FACTOR Q-RELATED"/>
    <property type="match status" value="1"/>
</dbReference>
<organism evidence="1 2">
    <name type="scientific">Dendrobium catenatum</name>
    <dbReference type="NCBI Taxonomy" id="906689"/>
    <lineage>
        <taxon>Eukaryota</taxon>
        <taxon>Viridiplantae</taxon>
        <taxon>Streptophyta</taxon>
        <taxon>Embryophyta</taxon>
        <taxon>Tracheophyta</taxon>
        <taxon>Spermatophyta</taxon>
        <taxon>Magnoliopsida</taxon>
        <taxon>Liliopsida</taxon>
        <taxon>Asparagales</taxon>
        <taxon>Orchidaceae</taxon>
        <taxon>Epidendroideae</taxon>
        <taxon>Malaxideae</taxon>
        <taxon>Dendrobiinae</taxon>
        <taxon>Dendrobium</taxon>
    </lineage>
</organism>
<dbReference type="EMBL" id="KZ501954">
    <property type="protein sequence ID" value="PKU85928.1"/>
    <property type="molecule type" value="Genomic_DNA"/>
</dbReference>
<dbReference type="PANTHER" id="PTHR47481">
    <property type="match status" value="1"/>
</dbReference>